<feature type="compositionally biased region" description="Basic and acidic residues" evidence="2">
    <location>
        <begin position="426"/>
        <end position="435"/>
    </location>
</feature>
<feature type="compositionally biased region" description="Basic and acidic residues" evidence="2">
    <location>
        <begin position="466"/>
        <end position="477"/>
    </location>
</feature>
<organism evidence="3 4">
    <name type="scientific">Aphidius gifuensis</name>
    <name type="common">Parasitoid wasp</name>
    <dbReference type="NCBI Taxonomy" id="684658"/>
    <lineage>
        <taxon>Eukaryota</taxon>
        <taxon>Metazoa</taxon>
        <taxon>Ecdysozoa</taxon>
        <taxon>Arthropoda</taxon>
        <taxon>Hexapoda</taxon>
        <taxon>Insecta</taxon>
        <taxon>Pterygota</taxon>
        <taxon>Neoptera</taxon>
        <taxon>Endopterygota</taxon>
        <taxon>Hymenoptera</taxon>
        <taxon>Apocrita</taxon>
        <taxon>Ichneumonoidea</taxon>
        <taxon>Braconidae</taxon>
        <taxon>Aphidiinae</taxon>
        <taxon>Aphidius</taxon>
    </lineage>
</organism>
<protein>
    <recommendedName>
        <fullName evidence="5">Palmitoleoyl-protein carboxylesterase NOTUM</fullName>
    </recommendedName>
</protein>
<sequence>MLFLNVVVADDKETNTTLQASPGSQEPSDAVMSKVRLLLKAWGGAGERNLKRISVTNKTVTCNDGSVAGYYLKKSIRSRKWIVYLEGGGFCSNITSCQKRWKENRDLMTSFNWTDKRQIGGILSSNPTENPFWHNANHVFVPYCSSDSWAGTKVKIDSEYSFMGAEIVTQVIRDLIPTGLGNANSLLLAGSSAGGTGVMLNLDRVKYLLHHVFNIKHIAVRGICDSGWFLDHPPYSPMNFSPIEEIKNGISYWKANIPKSCTERYRDEPWRCFFGYRLYPYINAPVFIFQWLYDEEQLSAVNVRAPNKSTEWDFVYQLSQLVRETLEDVSAVFAPSCISHSILTKPTWSTIKIDEISLPHSLHCWDKNPPKSNSNSANNANSTQVINQTCAKLPRTPTTRSGEKKRKNKNNTESNEKNNDTNGTNGEKKNNEKNNHNLKKPNNKTSHNKNNRNNRKHNGEKHKRKNENLDKYNKDDINNSDNNNSNNNSNNNNNTNNIKEEDEEEEINNNTDRKKKITNNSSSKERKDKNKRRRDGRRHSKHGSKNNTTIQNGRPPNKRSAQPNKRKCTQGNCHYRLIESCLWPHCNHDCPKIIHPDSHEEVRFLDIIKSFGADLSNISRATGIDEHTLNDMGHTELLNLLTQRKM</sequence>
<evidence type="ECO:0000313" key="4">
    <source>
        <dbReference type="Proteomes" id="UP000639338"/>
    </source>
</evidence>
<dbReference type="InterPro" id="IPR004963">
    <property type="entry name" value="PAE/NOTUM"/>
</dbReference>
<dbReference type="GO" id="GO:0016787">
    <property type="term" value="F:hydrolase activity"/>
    <property type="evidence" value="ECO:0007669"/>
    <property type="project" value="InterPro"/>
</dbReference>
<feature type="region of interest" description="Disordered" evidence="2">
    <location>
        <begin position="385"/>
        <end position="567"/>
    </location>
</feature>
<dbReference type="PANTHER" id="PTHR21562:SF122">
    <property type="entry name" value="PALMITOLEOYL-PROTEIN CARBOXYLESTERASE NOTUM"/>
    <property type="match status" value="1"/>
</dbReference>
<proteinExistence type="inferred from homology"/>
<comment type="caution">
    <text evidence="3">The sequence shown here is derived from an EMBL/GenBank/DDBJ whole genome shotgun (WGS) entry which is preliminary data.</text>
</comment>
<evidence type="ECO:0000256" key="1">
    <source>
        <dbReference type="ARBA" id="ARBA00010213"/>
    </source>
</evidence>
<feature type="compositionally biased region" description="Polar residues" evidence="2">
    <location>
        <begin position="385"/>
        <end position="400"/>
    </location>
</feature>
<name>A0A834XXJ8_APHGI</name>
<keyword evidence="4" id="KW-1185">Reference proteome</keyword>
<dbReference type="Pfam" id="PF03283">
    <property type="entry name" value="PAE"/>
    <property type="match status" value="1"/>
</dbReference>
<feature type="compositionally biased region" description="Basic residues" evidence="2">
    <location>
        <begin position="436"/>
        <end position="465"/>
    </location>
</feature>
<feature type="compositionally biased region" description="Basic residues" evidence="2">
    <location>
        <begin position="529"/>
        <end position="544"/>
    </location>
</feature>
<accession>A0A834XXJ8</accession>
<feature type="compositionally biased region" description="Polar residues" evidence="2">
    <location>
        <begin position="545"/>
        <end position="563"/>
    </location>
</feature>
<reference evidence="3 4" key="1">
    <citation type="submission" date="2020-08" db="EMBL/GenBank/DDBJ databases">
        <title>Aphidius gifuensis genome sequencing and assembly.</title>
        <authorList>
            <person name="Du Z."/>
        </authorList>
    </citation>
    <scope>NUCLEOTIDE SEQUENCE [LARGE SCALE GENOMIC DNA]</scope>
    <source>
        <strain evidence="3">YNYX2018</strain>
        <tissue evidence="3">Adults</tissue>
    </source>
</reference>
<gene>
    <name evidence="3" type="ORF">HCN44_011432</name>
</gene>
<evidence type="ECO:0000256" key="2">
    <source>
        <dbReference type="SAM" id="MobiDB-lite"/>
    </source>
</evidence>
<dbReference type="PANTHER" id="PTHR21562">
    <property type="entry name" value="NOTUM-RELATED"/>
    <property type="match status" value="1"/>
</dbReference>
<dbReference type="OrthoDB" id="2015280at2759"/>
<comment type="similarity">
    <text evidence="1">Belongs to the pectinacetylesterase family. Notum subfamily.</text>
</comment>
<dbReference type="Proteomes" id="UP000639338">
    <property type="component" value="Unassembled WGS sequence"/>
</dbReference>
<evidence type="ECO:0008006" key="5">
    <source>
        <dbReference type="Google" id="ProtNLM"/>
    </source>
</evidence>
<dbReference type="AlphaFoldDB" id="A0A834XXJ8"/>
<dbReference type="EMBL" id="JACMRX010000003">
    <property type="protein sequence ID" value="KAF7994163.1"/>
    <property type="molecule type" value="Genomic_DNA"/>
</dbReference>
<feature type="compositionally biased region" description="Low complexity" evidence="2">
    <location>
        <begin position="479"/>
        <end position="497"/>
    </location>
</feature>
<evidence type="ECO:0000313" key="3">
    <source>
        <dbReference type="EMBL" id="KAF7994163.1"/>
    </source>
</evidence>